<keyword evidence="3" id="KW-0347">Helicase</keyword>
<keyword evidence="3" id="KW-0067">ATP-binding</keyword>
<dbReference type="PANTHER" id="PTHR47957">
    <property type="entry name" value="ATP-DEPENDENT HELICASE HRQ1"/>
    <property type="match status" value="1"/>
</dbReference>
<feature type="domain" description="Helicase ATP-binding" evidence="2">
    <location>
        <begin position="90"/>
        <end position="257"/>
    </location>
</feature>
<dbReference type="GO" id="GO:0036297">
    <property type="term" value="P:interstrand cross-link repair"/>
    <property type="evidence" value="ECO:0007669"/>
    <property type="project" value="TreeGrafter"/>
</dbReference>
<dbReference type="EMBL" id="CP159989">
    <property type="protein sequence ID" value="XCP81997.1"/>
    <property type="molecule type" value="Genomic_DNA"/>
</dbReference>
<dbReference type="GO" id="GO:0003676">
    <property type="term" value="F:nucleic acid binding"/>
    <property type="evidence" value="ECO:0007669"/>
    <property type="project" value="InterPro"/>
</dbReference>
<name>A0AAU8N2R1_9ACTO</name>
<evidence type="ECO:0000313" key="3">
    <source>
        <dbReference type="EMBL" id="XCP81997.1"/>
    </source>
</evidence>
<evidence type="ECO:0000256" key="1">
    <source>
        <dbReference type="SAM" id="MobiDB-lite"/>
    </source>
</evidence>
<dbReference type="InterPro" id="IPR014001">
    <property type="entry name" value="Helicase_ATP-bd"/>
</dbReference>
<proteinExistence type="predicted"/>
<sequence length="456" mass="51643">MPLLLPSLQAERIRTAVVDYLSTTFALTDAEPRRALADFLQNEQDGVFVGPFVRLRLPYVPASERSDALDWDPGLTPYRHQEEAYQRLTTKNDHRPQPTLITTGTGSGKTEAFLHPVLDHVLHARAEGVTGLKALILYPMNALASDQAGRLARLLTSDSSLTGIRAALYTGDASAAPTARVTPSSLITDRYVIRDNPPDILLTNYKMLDQLLLHPEDRALWSASASSLTYLVLDEFHTYDGAQGTDVAMLLRRLGLTLRAHLADDDPRQVDYESSPGPRLPRGHLRHPRRQRGPHPHARLRPRRLRRRPTRQRRHHRDPCQPRRLGRAPPGGHHRPRPEGPPPRRAVPRRPHRPGRLRPQARHHPRAHPRRYRLHPLPAAGRPSRRPHRGPHRPRSRPRHPGSPRRRRPHPPGRPRHSLGRACHLHPLPRPVDRPHHRPPGPGRAPRRALHHPGGA</sequence>
<dbReference type="RefSeq" id="WP_366180248.1">
    <property type="nucleotide sequence ID" value="NZ_CP159989.1"/>
</dbReference>
<accession>A0AAU8N2R1</accession>
<dbReference type="AlphaFoldDB" id="A0AAU8N2R1"/>
<feature type="compositionally biased region" description="Basic residues" evidence="1">
    <location>
        <begin position="435"/>
        <end position="456"/>
    </location>
</feature>
<dbReference type="InterPro" id="IPR011545">
    <property type="entry name" value="DEAD/DEAH_box_helicase_dom"/>
</dbReference>
<dbReference type="GO" id="GO:0043138">
    <property type="term" value="F:3'-5' DNA helicase activity"/>
    <property type="evidence" value="ECO:0007669"/>
    <property type="project" value="TreeGrafter"/>
</dbReference>
<keyword evidence="3" id="KW-0378">Hydrolase</keyword>
<dbReference type="PROSITE" id="PS51192">
    <property type="entry name" value="HELICASE_ATP_BIND_1"/>
    <property type="match status" value="1"/>
</dbReference>
<feature type="compositionally biased region" description="Basic residues" evidence="1">
    <location>
        <begin position="281"/>
        <end position="317"/>
    </location>
</feature>
<dbReference type="SMART" id="SM00487">
    <property type="entry name" value="DEXDc"/>
    <property type="match status" value="1"/>
</dbReference>
<dbReference type="GO" id="GO:0006289">
    <property type="term" value="P:nucleotide-excision repair"/>
    <property type="evidence" value="ECO:0007669"/>
    <property type="project" value="TreeGrafter"/>
</dbReference>
<organism evidence="3">
    <name type="scientific">Actinomyces timonensis</name>
    <dbReference type="NCBI Taxonomy" id="1288391"/>
    <lineage>
        <taxon>Bacteria</taxon>
        <taxon>Bacillati</taxon>
        <taxon>Actinomycetota</taxon>
        <taxon>Actinomycetes</taxon>
        <taxon>Actinomycetales</taxon>
        <taxon>Actinomycetaceae</taxon>
        <taxon>Actinomyces</taxon>
    </lineage>
</organism>
<dbReference type="Pfam" id="PF00270">
    <property type="entry name" value="DEAD"/>
    <property type="match status" value="1"/>
</dbReference>
<dbReference type="Gene3D" id="3.40.50.300">
    <property type="entry name" value="P-loop containing nucleotide triphosphate hydrolases"/>
    <property type="match status" value="1"/>
</dbReference>
<dbReference type="GO" id="GO:0005524">
    <property type="term" value="F:ATP binding"/>
    <property type="evidence" value="ECO:0007669"/>
    <property type="project" value="InterPro"/>
</dbReference>
<feature type="compositionally biased region" description="Basic residues" evidence="1">
    <location>
        <begin position="346"/>
        <end position="374"/>
    </location>
</feature>
<protein>
    <submittedName>
        <fullName evidence="3">DEAD/DEAH box helicase</fullName>
    </submittedName>
</protein>
<dbReference type="InterPro" id="IPR027417">
    <property type="entry name" value="P-loop_NTPase"/>
</dbReference>
<dbReference type="SUPFAM" id="SSF52540">
    <property type="entry name" value="P-loop containing nucleoside triphosphate hydrolases"/>
    <property type="match status" value="1"/>
</dbReference>
<feature type="compositionally biased region" description="Basic residues" evidence="1">
    <location>
        <begin position="383"/>
        <end position="419"/>
    </location>
</feature>
<feature type="region of interest" description="Disordered" evidence="1">
    <location>
        <begin position="267"/>
        <end position="456"/>
    </location>
</feature>
<keyword evidence="3" id="KW-0547">Nucleotide-binding</keyword>
<dbReference type="PANTHER" id="PTHR47957:SF3">
    <property type="entry name" value="ATP-DEPENDENT HELICASE HRQ1"/>
    <property type="match status" value="1"/>
</dbReference>
<evidence type="ECO:0000259" key="2">
    <source>
        <dbReference type="PROSITE" id="PS51192"/>
    </source>
</evidence>
<reference evidence="3" key="1">
    <citation type="submission" date="2024-05" db="EMBL/GenBank/DDBJ databases">
        <title>Draft genome assemblies of 36 bacteria isolated from hibernating arctic ground squirrels.</title>
        <authorList>
            <person name="McKee H."/>
            <person name="Mullen L."/>
            <person name="Drown D.M."/>
            <person name="Duddleston K.N."/>
        </authorList>
    </citation>
    <scope>NUCLEOTIDE SEQUENCE</scope>
    <source>
        <strain evidence="3">AR004</strain>
    </source>
</reference>
<gene>
    <name evidence="3" type="ORF">ABXS69_08480</name>
</gene>